<accession>A0ACB7XU54</accession>
<proteinExistence type="predicted"/>
<protein>
    <submittedName>
        <fullName evidence="1">Uncharacterized protein</fullName>
    </submittedName>
</protein>
<dbReference type="EMBL" id="CM037151">
    <property type="protein sequence ID" value="KAH7844596.1"/>
    <property type="molecule type" value="Genomic_DNA"/>
</dbReference>
<reference evidence="1 2" key="1">
    <citation type="journal article" date="2021" name="Hortic Res">
        <title>High-quality reference genome and annotation aids understanding of berry development for evergreen blueberry (Vaccinium darrowii).</title>
        <authorList>
            <person name="Yu J."/>
            <person name="Hulse-Kemp A.M."/>
            <person name="Babiker E."/>
            <person name="Staton M."/>
        </authorList>
    </citation>
    <scope>NUCLEOTIDE SEQUENCE [LARGE SCALE GENOMIC DNA]</scope>
    <source>
        <strain evidence="2">cv. NJ 8807/NJ 8810</strain>
        <tissue evidence="1">Young leaf</tissue>
    </source>
</reference>
<dbReference type="Proteomes" id="UP000828048">
    <property type="component" value="Chromosome 1"/>
</dbReference>
<keyword evidence="2" id="KW-1185">Reference proteome</keyword>
<comment type="caution">
    <text evidence="1">The sequence shown here is derived from an EMBL/GenBank/DDBJ whole genome shotgun (WGS) entry which is preliminary data.</text>
</comment>
<gene>
    <name evidence="1" type="ORF">Vadar_029741</name>
</gene>
<organism evidence="1 2">
    <name type="scientific">Vaccinium darrowii</name>
    <dbReference type="NCBI Taxonomy" id="229202"/>
    <lineage>
        <taxon>Eukaryota</taxon>
        <taxon>Viridiplantae</taxon>
        <taxon>Streptophyta</taxon>
        <taxon>Embryophyta</taxon>
        <taxon>Tracheophyta</taxon>
        <taxon>Spermatophyta</taxon>
        <taxon>Magnoliopsida</taxon>
        <taxon>eudicotyledons</taxon>
        <taxon>Gunneridae</taxon>
        <taxon>Pentapetalae</taxon>
        <taxon>asterids</taxon>
        <taxon>Ericales</taxon>
        <taxon>Ericaceae</taxon>
        <taxon>Vaccinioideae</taxon>
        <taxon>Vaccinieae</taxon>
        <taxon>Vaccinium</taxon>
    </lineage>
</organism>
<sequence length="326" mass="37569">MAPNQLPDLNRPPQEDEQLTHKVQEQQQEEENQNEKQSEQQTEPESEPPQDEEEENQNEKQSEQQTVPESESPQDEEEEVPEKPTSSKRRLMPVFGKNADESREKRKAKAVEEEEAAKKKKKPSAGAAKRVWSEEDEVVILKGLMNFQPKKGSDSCQDHWGELYELIKKSLRDDFSKSQFTDKIYKLRRKYRKNAYKGERADEHEHECFELSKRIWGGGGGGALSTRARKTVKQLDKSVALPEENGKEVAWKELEKKWQIWSADEAALRLRLDKLIEEQKKLMFDALKPSKGVRVFQYRGSPVEADILAIEGDMRAGLMGHGKKNP</sequence>
<name>A0ACB7XU54_9ERIC</name>
<evidence type="ECO:0000313" key="2">
    <source>
        <dbReference type="Proteomes" id="UP000828048"/>
    </source>
</evidence>
<evidence type="ECO:0000313" key="1">
    <source>
        <dbReference type="EMBL" id="KAH7844596.1"/>
    </source>
</evidence>